<keyword evidence="5" id="KW-1015">Disulfide bond</keyword>
<proteinExistence type="predicted"/>
<dbReference type="InterPro" id="IPR036922">
    <property type="entry name" value="Rieske_2Fe-2S_sf"/>
</dbReference>
<evidence type="ECO:0000313" key="9">
    <source>
        <dbReference type="Proteomes" id="UP000001024"/>
    </source>
</evidence>
<dbReference type="SUPFAM" id="SSF50022">
    <property type="entry name" value="ISP domain"/>
    <property type="match status" value="1"/>
</dbReference>
<dbReference type="InParanoid" id="Q9HIV4"/>
<dbReference type="AlphaFoldDB" id="Q9HIV4"/>
<dbReference type="EMBL" id="AL445066">
    <property type="protein sequence ID" value="CAC12347.1"/>
    <property type="molecule type" value="Genomic_DNA"/>
</dbReference>
<protein>
    <submittedName>
        <fullName evidence="8">Rieske iron-sulfur protein SoxF related protein</fullName>
    </submittedName>
</protein>
<dbReference type="HOGENOM" id="CLU_074282_0_0_2"/>
<dbReference type="GO" id="GO:0051537">
    <property type="term" value="F:2 iron, 2 sulfur cluster binding"/>
    <property type="evidence" value="ECO:0007669"/>
    <property type="project" value="UniProtKB-KW"/>
</dbReference>
<keyword evidence="2" id="KW-0479">Metal-binding</keyword>
<name>Q9HIV4_THEAC</name>
<evidence type="ECO:0000256" key="1">
    <source>
        <dbReference type="ARBA" id="ARBA00022714"/>
    </source>
</evidence>
<feature type="transmembrane region" description="Helical" evidence="6">
    <location>
        <begin position="21"/>
        <end position="39"/>
    </location>
</feature>
<keyword evidence="9" id="KW-1185">Reference proteome</keyword>
<keyword evidence="4" id="KW-0411">Iron-sulfur</keyword>
<reference evidence="8 9" key="1">
    <citation type="journal article" date="2000" name="Nature">
        <title>The genome sequence of the thermoacidophilic scavenger Thermoplasma acidophilum.</title>
        <authorList>
            <person name="Ruepp A."/>
            <person name="Graml W."/>
            <person name="Santos-Martinez M.L."/>
            <person name="Koretke K.K."/>
            <person name="Volker C."/>
            <person name="Mewes H.W."/>
            <person name="Frishman D."/>
            <person name="Stocker S."/>
            <person name="Lupas A.N."/>
            <person name="Baumeister W."/>
        </authorList>
    </citation>
    <scope>NUCLEOTIDE SEQUENCE [LARGE SCALE GENOMIC DNA]</scope>
    <source>
        <strain evidence="9">ATCC 25905 / DSM 1728 / JCM 9062 / NBRC 15155 / AMRC-C165</strain>
    </source>
</reference>
<dbReference type="KEGG" id="tac:Ta1223"/>
<dbReference type="PANTHER" id="PTHR10134">
    <property type="entry name" value="CYTOCHROME B-C1 COMPLEX SUBUNIT RIESKE, MITOCHONDRIAL"/>
    <property type="match status" value="1"/>
</dbReference>
<dbReference type="PaxDb" id="273075-Ta1223"/>
<dbReference type="GO" id="GO:0046872">
    <property type="term" value="F:metal ion binding"/>
    <property type="evidence" value="ECO:0007669"/>
    <property type="project" value="UniProtKB-KW"/>
</dbReference>
<feature type="domain" description="Rieske" evidence="7">
    <location>
        <begin position="91"/>
        <end position="218"/>
    </location>
</feature>
<dbReference type="Gene3D" id="2.102.10.10">
    <property type="entry name" value="Rieske [2Fe-2S] iron-sulphur domain"/>
    <property type="match status" value="1"/>
</dbReference>
<evidence type="ECO:0000256" key="4">
    <source>
        <dbReference type="ARBA" id="ARBA00023014"/>
    </source>
</evidence>
<accession>Q9HIV4</accession>
<dbReference type="InterPro" id="IPR017941">
    <property type="entry name" value="Rieske_2Fe-2S"/>
</dbReference>
<keyword evidence="1" id="KW-0001">2Fe-2S</keyword>
<evidence type="ECO:0000259" key="7">
    <source>
        <dbReference type="PROSITE" id="PS51296"/>
    </source>
</evidence>
<evidence type="ECO:0000256" key="2">
    <source>
        <dbReference type="ARBA" id="ARBA00022723"/>
    </source>
</evidence>
<keyword evidence="6" id="KW-0472">Membrane</keyword>
<dbReference type="STRING" id="273075.gene:9572446"/>
<evidence type="ECO:0000256" key="6">
    <source>
        <dbReference type="SAM" id="Phobius"/>
    </source>
</evidence>
<evidence type="ECO:0000256" key="3">
    <source>
        <dbReference type="ARBA" id="ARBA00023004"/>
    </source>
</evidence>
<dbReference type="EnsemblBacteria" id="CAC12347">
    <property type="protein sequence ID" value="CAC12347"/>
    <property type="gene ID" value="CAC12347"/>
</dbReference>
<dbReference type="PROSITE" id="PS51296">
    <property type="entry name" value="RIESKE"/>
    <property type="match status" value="1"/>
</dbReference>
<sequence>MIMRNNSGQSKDSVDESRRSFLKGAMISLFSVALGGISLERFFVPTTRNVPVTSYDGKYPTAILVDPDDNPITASEIPYATPSSSSYPILVFNYPLQDEPNILIRLRNVNIPKAIHIKNSSGGIDSITAYSGICQHLGCTVPLLDYHPGNSIPFEAQLIGYNKSNWPTYGLIYCKCHGSQYNPIEGPHNLYNSGPAPSPANHSLPQVLFYHDTTTDYIYAIGMNPVNAVIRTHLWQPNGEVYGPEVVQENLSGGSALPYDDSLGNYKTVVVSSSNFKWSGRF</sequence>
<keyword evidence="6" id="KW-1133">Transmembrane helix</keyword>
<gene>
    <name evidence="8" type="ordered locus">Ta1223</name>
</gene>
<evidence type="ECO:0000256" key="5">
    <source>
        <dbReference type="ARBA" id="ARBA00023157"/>
    </source>
</evidence>
<dbReference type="Proteomes" id="UP000001024">
    <property type="component" value="Chromosome"/>
</dbReference>
<keyword evidence="6" id="KW-0812">Transmembrane</keyword>
<evidence type="ECO:0000313" key="8">
    <source>
        <dbReference type="EMBL" id="CAC12347.1"/>
    </source>
</evidence>
<keyword evidence="3" id="KW-0408">Iron</keyword>
<dbReference type="eggNOG" id="arCOG01720">
    <property type="taxonomic scope" value="Archaea"/>
</dbReference>
<organism evidence="8 9">
    <name type="scientific">Thermoplasma acidophilum (strain ATCC 25905 / DSM 1728 / JCM 9062 / NBRC 15155 / AMRC-C165)</name>
    <dbReference type="NCBI Taxonomy" id="273075"/>
    <lineage>
        <taxon>Archaea</taxon>
        <taxon>Methanobacteriati</taxon>
        <taxon>Thermoplasmatota</taxon>
        <taxon>Thermoplasmata</taxon>
        <taxon>Thermoplasmatales</taxon>
        <taxon>Thermoplasmataceae</taxon>
        <taxon>Thermoplasma</taxon>
    </lineage>
</organism>
<dbReference type="InterPro" id="IPR014349">
    <property type="entry name" value="Rieske_Fe-S_prot"/>
</dbReference>